<comment type="similarity">
    <text evidence="4 19">In the C-terminal section; belongs to the NnrD/CARKD family.</text>
</comment>
<dbReference type="InterPro" id="IPR004443">
    <property type="entry name" value="YjeF_N_dom"/>
</dbReference>
<organism evidence="22 23">
    <name type="scientific">Methylobacterium soli</name>
    <dbReference type="NCBI Taxonomy" id="553447"/>
    <lineage>
        <taxon>Bacteria</taxon>
        <taxon>Pseudomonadati</taxon>
        <taxon>Pseudomonadota</taxon>
        <taxon>Alphaproteobacteria</taxon>
        <taxon>Hyphomicrobiales</taxon>
        <taxon>Methylobacteriaceae</taxon>
        <taxon>Methylobacterium</taxon>
    </lineage>
</organism>
<dbReference type="PANTHER" id="PTHR12592">
    <property type="entry name" value="ATP-DEPENDENT (S)-NAD(P)H-HYDRATE DEHYDRATASE FAMILY MEMBER"/>
    <property type="match status" value="1"/>
</dbReference>
<dbReference type="OrthoDB" id="9806925at2"/>
<evidence type="ECO:0000256" key="11">
    <source>
        <dbReference type="ARBA" id="ARBA00023235"/>
    </source>
</evidence>
<evidence type="ECO:0000256" key="3">
    <source>
        <dbReference type="ARBA" id="ARBA00006001"/>
    </source>
</evidence>
<comment type="catalytic activity">
    <reaction evidence="1 18 19">
        <text>(6R)-NADHX = (6S)-NADHX</text>
        <dbReference type="Rhea" id="RHEA:32215"/>
        <dbReference type="ChEBI" id="CHEBI:64074"/>
        <dbReference type="ChEBI" id="CHEBI:64075"/>
        <dbReference type="EC" id="5.1.99.6"/>
    </reaction>
</comment>
<dbReference type="NCBIfam" id="TIGR00197">
    <property type="entry name" value="yjeF_nterm"/>
    <property type="match status" value="1"/>
</dbReference>
<feature type="binding site" evidence="17">
    <location>
        <position position="445"/>
    </location>
    <ligand>
        <name>(6S)-NADPHX</name>
        <dbReference type="ChEBI" id="CHEBI:64076"/>
    </ligand>
</feature>
<protein>
    <recommendedName>
        <fullName evidence="19">Bifunctional NAD(P)H-hydrate repair enzyme</fullName>
    </recommendedName>
    <alternativeName>
        <fullName evidence="19">Nicotinamide nucleotide repair protein</fullName>
    </alternativeName>
    <domain>
        <recommendedName>
            <fullName evidence="19">ADP-dependent (S)-NAD(P)H-hydrate dehydratase</fullName>
            <ecNumber evidence="19">4.2.1.136</ecNumber>
        </recommendedName>
        <alternativeName>
            <fullName evidence="19">ADP-dependent NAD(P)HX dehydratase</fullName>
        </alternativeName>
    </domain>
    <domain>
        <recommendedName>
            <fullName evidence="19">NAD(P)H-hydrate epimerase</fullName>
            <ecNumber evidence="19">5.1.99.6</ecNumber>
        </recommendedName>
    </domain>
</protein>
<evidence type="ECO:0000256" key="8">
    <source>
        <dbReference type="ARBA" id="ARBA00022857"/>
    </source>
</evidence>
<dbReference type="Pfam" id="PF01256">
    <property type="entry name" value="Carb_kinase"/>
    <property type="match status" value="1"/>
</dbReference>
<dbReference type="GO" id="GO:0046872">
    <property type="term" value="F:metal ion binding"/>
    <property type="evidence" value="ECO:0007669"/>
    <property type="project" value="UniProtKB-UniRule"/>
</dbReference>
<comment type="similarity">
    <text evidence="17">Belongs to the NnrD/CARKD family.</text>
</comment>
<dbReference type="HAMAP" id="MF_01965">
    <property type="entry name" value="NADHX_dehydratase"/>
    <property type="match status" value="1"/>
</dbReference>
<dbReference type="HAMAP" id="MF_01966">
    <property type="entry name" value="NADHX_epimerase"/>
    <property type="match status" value="1"/>
</dbReference>
<dbReference type="Proteomes" id="UP000474159">
    <property type="component" value="Unassembled WGS sequence"/>
</dbReference>
<dbReference type="Gene3D" id="3.40.1190.20">
    <property type="match status" value="1"/>
</dbReference>
<dbReference type="GO" id="GO:0052856">
    <property type="term" value="F:NAD(P)HX epimerase activity"/>
    <property type="evidence" value="ECO:0007669"/>
    <property type="project" value="UniProtKB-UniRule"/>
</dbReference>
<evidence type="ECO:0000256" key="17">
    <source>
        <dbReference type="HAMAP-Rule" id="MF_01965"/>
    </source>
</evidence>
<keyword evidence="5 18" id="KW-0479">Metal-binding</keyword>
<feature type="binding site" evidence="18">
    <location>
        <position position="157"/>
    </location>
    <ligand>
        <name>K(+)</name>
        <dbReference type="ChEBI" id="CHEBI:29103"/>
    </ligand>
</feature>
<comment type="function">
    <text evidence="18">Catalyzes the epimerization of the S- and R-forms of NAD(P)HX, a damaged form of NAD(P)H that is a result of enzymatic or heat-dependent hydration. This is a prerequisite for the S-specific NAD(P)H-hydrate dehydratase to allow the repair of both epimers of NAD(P)HX.</text>
</comment>
<dbReference type="PIRSF" id="PIRSF017184">
    <property type="entry name" value="Nnr"/>
    <property type="match status" value="1"/>
</dbReference>
<comment type="catalytic activity">
    <reaction evidence="2 18 19">
        <text>(6R)-NADPHX = (6S)-NADPHX</text>
        <dbReference type="Rhea" id="RHEA:32227"/>
        <dbReference type="ChEBI" id="CHEBI:64076"/>
        <dbReference type="ChEBI" id="CHEBI:64077"/>
        <dbReference type="EC" id="5.1.99.6"/>
    </reaction>
</comment>
<evidence type="ECO:0000256" key="19">
    <source>
        <dbReference type="PIRNR" id="PIRNR017184"/>
    </source>
</evidence>
<evidence type="ECO:0000256" key="14">
    <source>
        <dbReference type="ARBA" id="ARBA00025153"/>
    </source>
</evidence>
<dbReference type="GO" id="GO:0005524">
    <property type="term" value="F:ATP binding"/>
    <property type="evidence" value="ECO:0007669"/>
    <property type="project" value="UniProtKB-UniRule"/>
</dbReference>
<evidence type="ECO:0000259" key="20">
    <source>
        <dbReference type="PROSITE" id="PS51383"/>
    </source>
</evidence>
<comment type="catalytic activity">
    <reaction evidence="16 17 19">
        <text>(6S)-NADPHX + ADP = AMP + phosphate + NADPH + H(+)</text>
        <dbReference type="Rhea" id="RHEA:32235"/>
        <dbReference type="ChEBI" id="CHEBI:15378"/>
        <dbReference type="ChEBI" id="CHEBI:43474"/>
        <dbReference type="ChEBI" id="CHEBI:57783"/>
        <dbReference type="ChEBI" id="CHEBI:64076"/>
        <dbReference type="ChEBI" id="CHEBI:456215"/>
        <dbReference type="ChEBI" id="CHEBI:456216"/>
        <dbReference type="EC" id="4.2.1.136"/>
    </reaction>
</comment>
<dbReference type="PROSITE" id="PS51385">
    <property type="entry name" value="YJEF_N"/>
    <property type="match status" value="1"/>
</dbReference>
<dbReference type="InterPro" id="IPR000631">
    <property type="entry name" value="CARKD"/>
</dbReference>
<dbReference type="InterPro" id="IPR029056">
    <property type="entry name" value="Ribokinase-like"/>
</dbReference>
<feature type="domain" description="YjeF N-terminal" evidence="21">
    <location>
        <begin position="12"/>
        <end position="211"/>
    </location>
</feature>
<dbReference type="EC" id="5.1.99.6" evidence="19"/>
<comment type="cofactor">
    <cofactor evidence="18 19">
        <name>K(+)</name>
        <dbReference type="ChEBI" id="CHEBI:29103"/>
    </cofactor>
    <text evidence="18 19">Binds 1 potassium ion per subunit.</text>
</comment>
<accession>A0A6L3SYX2</accession>
<comment type="cofactor">
    <cofactor evidence="17">
        <name>Mg(2+)</name>
        <dbReference type="ChEBI" id="CHEBI:18420"/>
    </cofactor>
</comment>
<evidence type="ECO:0000256" key="6">
    <source>
        <dbReference type="ARBA" id="ARBA00022741"/>
    </source>
</evidence>
<dbReference type="GO" id="GO:0110051">
    <property type="term" value="P:metabolite repair"/>
    <property type="evidence" value="ECO:0007669"/>
    <property type="project" value="TreeGrafter"/>
</dbReference>
<dbReference type="NCBIfam" id="TIGR00196">
    <property type="entry name" value="yjeF_cterm"/>
    <property type="match status" value="1"/>
</dbReference>
<dbReference type="PROSITE" id="PS51383">
    <property type="entry name" value="YJEF_C_3"/>
    <property type="match status" value="1"/>
</dbReference>
<proteinExistence type="inferred from homology"/>
<comment type="catalytic activity">
    <reaction evidence="15 17 19">
        <text>(6S)-NADHX + ADP = AMP + phosphate + NADH + H(+)</text>
        <dbReference type="Rhea" id="RHEA:32223"/>
        <dbReference type="ChEBI" id="CHEBI:15378"/>
        <dbReference type="ChEBI" id="CHEBI:43474"/>
        <dbReference type="ChEBI" id="CHEBI:57945"/>
        <dbReference type="ChEBI" id="CHEBI:64074"/>
        <dbReference type="ChEBI" id="CHEBI:456215"/>
        <dbReference type="ChEBI" id="CHEBI:456216"/>
        <dbReference type="EC" id="4.2.1.136"/>
    </reaction>
</comment>
<feature type="binding site" evidence="18">
    <location>
        <position position="121"/>
    </location>
    <ligand>
        <name>K(+)</name>
        <dbReference type="ChEBI" id="CHEBI:29103"/>
    </ligand>
</feature>
<feature type="binding site" evidence="17">
    <location>
        <position position="444"/>
    </location>
    <ligand>
        <name>AMP</name>
        <dbReference type="ChEBI" id="CHEBI:456215"/>
    </ligand>
</feature>
<feature type="domain" description="YjeF C-terminal" evidence="20">
    <location>
        <begin position="225"/>
        <end position="499"/>
    </location>
</feature>
<dbReference type="Gene3D" id="3.40.50.10260">
    <property type="entry name" value="YjeF N-terminal domain"/>
    <property type="match status" value="1"/>
</dbReference>
<evidence type="ECO:0000256" key="9">
    <source>
        <dbReference type="ARBA" id="ARBA00022958"/>
    </source>
</evidence>
<comment type="function">
    <text evidence="17">Catalyzes the dehydration of the S-form of NAD(P)HX at the expense of ADP, which is converted to AMP. Together with NAD(P)HX epimerase, which catalyzes the epimerization of the S- and R-forms, the enzyme allows the repair of both epimers of NAD(P)HX, a damaged form of NAD(P)H that is a result of enzymatic or heat-dependent hydration.</text>
</comment>
<feature type="binding site" evidence="17">
    <location>
        <position position="260"/>
    </location>
    <ligand>
        <name>(6S)-NADPHX</name>
        <dbReference type="ChEBI" id="CHEBI:64076"/>
    </ligand>
</feature>
<keyword evidence="8 17" id="KW-0521">NADP</keyword>
<comment type="function">
    <text evidence="14 19">Bifunctional enzyme that catalyzes the epimerization of the S- and R-forms of NAD(P)HX and the dehydration of the S-form of NAD(P)HX at the expense of ADP, which is converted to AMP. This allows the repair of both epimers of NAD(P)HX, a damaged form of NAD(P)H that is a result of enzymatic or heat-dependent hydration.</text>
</comment>
<reference evidence="22 23" key="1">
    <citation type="submission" date="2019-09" db="EMBL/GenBank/DDBJ databases">
        <title>YIM 48816 draft genome.</title>
        <authorList>
            <person name="Jiang L."/>
        </authorList>
    </citation>
    <scope>NUCLEOTIDE SEQUENCE [LARGE SCALE GENOMIC DNA]</scope>
    <source>
        <strain evidence="22 23">YIM 48816</strain>
    </source>
</reference>
<evidence type="ECO:0000313" key="23">
    <source>
        <dbReference type="Proteomes" id="UP000474159"/>
    </source>
</evidence>
<dbReference type="PANTHER" id="PTHR12592:SF0">
    <property type="entry name" value="ATP-DEPENDENT (S)-NAD(P)H-HYDRATE DEHYDRATASE"/>
    <property type="match status" value="1"/>
</dbReference>
<feature type="binding site" evidence="18">
    <location>
        <begin position="59"/>
        <end position="63"/>
    </location>
    <ligand>
        <name>(6S)-NADPHX</name>
        <dbReference type="ChEBI" id="CHEBI:64076"/>
    </ligand>
</feature>
<feature type="binding site" evidence="17">
    <location>
        <position position="377"/>
    </location>
    <ligand>
        <name>(6S)-NADPHX</name>
        <dbReference type="ChEBI" id="CHEBI:64076"/>
    </ligand>
</feature>
<evidence type="ECO:0000259" key="21">
    <source>
        <dbReference type="PROSITE" id="PS51385"/>
    </source>
</evidence>
<comment type="similarity">
    <text evidence="3 19">In the N-terminal section; belongs to the NnrE/AIBP family.</text>
</comment>
<evidence type="ECO:0000256" key="13">
    <source>
        <dbReference type="ARBA" id="ARBA00023268"/>
    </source>
</evidence>
<evidence type="ECO:0000256" key="12">
    <source>
        <dbReference type="ARBA" id="ARBA00023239"/>
    </source>
</evidence>
<keyword evidence="9 18" id="KW-0630">Potassium</keyword>
<evidence type="ECO:0000256" key="7">
    <source>
        <dbReference type="ARBA" id="ARBA00022840"/>
    </source>
</evidence>
<keyword evidence="23" id="KW-1185">Reference proteome</keyword>
<keyword evidence="10 17" id="KW-0520">NAD</keyword>
<keyword evidence="11 18" id="KW-0413">Isomerase</keyword>
<name>A0A6L3SYX2_9HYPH</name>
<comment type="caution">
    <text evidence="22">The sequence shown here is derived from an EMBL/GenBank/DDBJ whole genome shotgun (WGS) entry which is preliminary data.</text>
</comment>
<dbReference type="GO" id="GO:0046496">
    <property type="term" value="P:nicotinamide nucleotide metabolic process"/>
    <property type="evidence" value="ECO:0007669"/>
    <property type="project" value="UniProtKB-UniRule"/>
</dbReference>
<evidence type="ECO:0000256" key="16">
    <source>
        <dbReference type="ARBA" id="ARBA00049209"/>
    </source>
</evidence>
<evidence type="ECO:0000313" key="22">
    <source>
        <dbReference type="EMBL" id="KAB1077863.1"/>
    </source>
</evidence>
<dbReference type="GO" id="GO:0052855">
    <property type="term" value="F:ADP-dependent NAD(P)H-hydrate dehydratase activity"/>
    <property type="evidence" value="ECO:0007669"/>
    <property type="project" value="UniProtKB-UniRule"/>
</dbReference>
<keyword evidence="6 17" id="KW-0547">Nucleotide-binding</keyword>
<gene>
    <name evidence="17" type="primary">nnrD</name>
    <name evidence="18" type="synonym">nnrE</name>
    <name evidence="22" type="ORF">F6X53_16755</name>
</gene>
<evidence type="ECO:0000256" key="15">
    <source>
        <dbReference type="ARBA" id="ARBA00048238"/>
    </source>
</evidence>
<evidence type="ECO:0000256" key="10">
    <source>
        <dbReference type="ARBA" id="ARBA00023027"/>
    </source>
</evidence>
<dbReference type="Pfam" id="PF03853">
    <property type="entry name" value="YjeF_N"/>
    <property type="match status" value="1"/>
</dbReference>
<feature type="binding site" evidence="18">
    <location>
        <position position="60"/>
    </location>
    <ligand>
        <name>K(+)</name>
        <dbReference type="ChEBI" id="CHEBI:29103"/>
    </ligand>
</feature>
<dbReference type="EMBL" id="VZZK01000017">
    <property type="protein sequence ID" value="KAB1077863.1"/>
    <property type="molecule type" value="Genomic_DNA"/>
</dbReference>
<evidence type="ECO:0000256" key="1">
    <source>
        <dbReference type="ARBA" id="ARBA00000013"/>
    </source>
</evidence>
<evidence type="ECO:0000256" key="18">
    <source>
        <dbReference type="HAMAP-Rule" id="MF_01966"/>
    </source>
</evidence>
<comment type="caution">
    <text evidence="18">Lacks conserved residue(s) required for the propagation of feature annotation.</text>
</comment>
<evidence type="ECO:0000256" key="4">
    <source>
        <dbReference type="ARBA" id="ARBA00009524"/>
    </source>
</evidence>
<evidence type="ECO:0000256" key="2">
    <source>
        <dbReference type="ARBA" id="ARBA00000909"/>
    </source>
</evidence>
<dbReference type="SUPFAM" id="SSF53613">
    <property type="entry name" value="Ribokinase-like"/>
    <property type="match status" value="1"/>
</dbReference>
<dbReference type="InterPro" id="IPR030677">
    <property type="entry name" value="Nnr"/>
</dbReference>
<dbReference type="SUPFAM" id="SSF64153">
    <property type="entry name" value="YjeF N-terminal domain-like"/>
    <property type="match status" value="1"/>
</dbReference>
<keyword evidence="13" id="KW-0511">Multifunctional enzyme</keyword>
<dbReference type="CDD" id="cd01171">
    <property type="entry name" value="YXKO-related"/>
    <property type="match status" value="1"/>
</dbReference>
<dbReference type="InterPro" id="IPR036652">
    <property type="entry name" value="YjeF_N_dom_sf"/>
</dbReference>
<feature type="binding site" evidence="17">
    <location>
        <position position="323"/>
    </location>
    <ligand>
        <name>(6S)-NADPHX</name>
        <dbReference type="ChEBI" id="CHEBI:64076"/>
    </ligand>
</feature>
<feature type="binding site" evidence="17">
    <location>
        <begin position="415"/>
        <end position="419"/>
    </location>
    <ligand>
        <name>AMP</name>
        <dbReference type="ChEBI" id="CHEBI:456215"/>
    </ligand>
</feature>
<evidence type="ECO:0000256" key="5">
    <source>
        <dbReference type="ARBA" id="ARBA00022723"/>
    </source>
</evidence>
<dbReference type="RefSeq" id="WP_151001349.1">
    <property type="nucleotide sequence ID" value="NZ_VZZK01000017.1"/>
</dbReference>
<keyword evidence="7 17" id="KW-0067">ATP-binding</keyword>
<dbReference type="EC" id="4.2.1.136" evidence="19"/>
<feature type="binding site" evidence="18">
    <location>
        <begin position="125"/>
        <end position="131"/>
    </location>
    <ligand>
        <name>(6S)-NADPHX</name>
        <dbReference type="ChEBI" id="CHEBI:64076"/>
    </ligand>
</feature>
<dbReference type="AlphaFoldDB" id="A0A6L3SYX2"/>
<keyword evidence="12 17" id="KW-0456">Lyase</keyword>
<feature type="binding site" evidence="18">
    <location>
        <position position="154"/>
    </location>
    <ligand>
        <name>(6S)-NADPHX</name>
        <dbReference type="ChEBI" id="CHEBI:64076"/>
    </ligand>
</feature>
<comment type="similarity">
    <text evidence="18">Belongs to the NnrE/AIBP family.</text>
</comment>
<comment type="subunit">
    <text evidence="17">Homotetramer.</text>
</comment>
<sequence length="504" mass="50373">MDAARLLTVEAMARVDASAIAGGIPGYDLMRRAGAAVAAEACALLPARGRVLILCGPGNNGGDGLIAARRLAEAGHAVEVRLLGARAALSGDAGLAAADWTGPVVEGMAGLDAEGVDLVIDALFGSGLARDLEGEAETAVSFTNCSKRPVLSVDVPSGVDGDRGAIRGCAVRATRTITFVAYKPGHLLQPGRALCGDLRLAEIGIGPDALAAGLAACAPPLFRNGPALWGAAFPRLSASSHKYTRGHALVLSGPAYRTGAARLAARAALRIGAGLVTMASPASALPENAAHLTAIMLRPCDSADDLDDLLVDERLNVVLAGPGLGTGAQTRDLVAVAASAGRGLVLDADALTSFKGQFAALAGHIADGESRAVLTPHSGEFARLFEGTDAVAAGLGKVESARRAAVLSGAVVVLKGADTVVAAPDGRVAINDHSTPDLGTAGSGDVLGGLIAGLIAQGMEPFAGAAAAVWLHGDAGRRHGPGLIAEDLPELMPAVLSGLAQDLS</sequence>